<dbReference type="Proteomes" id="UP000708208">
    <property type="component" value="Unassembled WGS sequence"/>
</dbReference>
<accession>A0A8J2KWI0</accession>
<organism evidence="1 2">
    <name type="scientific">Allacma fusca</name>
    <dbReference type="NCBI Taxonomy" id="39272"/>
    <lineage>
        <taxon>Eukaryota</taxon>
        <taxon>Metazoa</taxon>
        <taxon>Ecdysozoa</taxon>
        <taxon>Arthropoda</taxon>
        <taxon>Hexapoda</taxon>
        <taxon>Collembola</taxon>
        <taxon>Symphypleona</taxon>
        <taxon>Sminthuridae</taxon>
        <taxon>Allacma</taxon>
    </lineage>
</organism>
<keyword evidence="2" id="KW-1185">Reference proteome</keyword>
<proteinExistence type="predicted"/>
<evidence type="ECO:0000313" key="1">
    <source>
        <dbReference type="EMBL" id="CAG7733675.1"/>
    </source>
</evidence>
<dbReference type="AlphaFoldDB" id="A0A8J2KWI0"/>
<name>A0A8J2KWI0_9HEXA</name>
<dbReference type="EMBL" id="CAJVCH010253254">
    <property type="protein sequence ID" value="CAG7733675.1"/>
    <property type="molecule type" value="Genomic_DNA"/>
</dbReference>
<evidence type="ECO:0000313" key="2">
    <source>
        <dbReference type="Proteomes" id="UP000708208"/>
    </source>
</evidence>
<reference evidence="1" key="1">
    <citation type="submission" date="2021-06" db="EMBL/GenBank/DDBJ databases">
        <authorList>
            <person name="Hodson N. C."/>
            <person name="Mongue J. A."/>
            <person name="Jaron S. K."/>
        </authorList>
    </citation>
    <scope>NUCLEOTIDE SEQUENCE</scope>
</reference>
<protein>
    <submittedName>
        <fullName evidence="1">Uncharacterized protein</fullName>
    </submittedName>
</protein>
<comment type="caution">
    <text evidence="1">The sequence shown here is derived from an EMBL/GenBank/DDBJ whole genome shotgun (WGS) entry which is preliminary data.</text>
</comment>
<gene>
    <name evidence="1" type="ORF">AFUS01_LOCUS22101</name>
</gene>
<sequence length="99" mass="11416">MVKRFPECKRLFMDSSISQDRHLYFTSLPPINPQQKQTYNKLFRTAILELTKPRTSTDHQFPQLIFIRSQLDFDSGVSSGSPCSLHILVVISGIKHHSK</sequence>